<sequence>MQEEIVNYLKDRIDYQQVIGEPYQIEGVTLVPILDILVGGGGSNDASGGGGVLTPVAIIIIRPEGEVSFLPLEKDYPKEEITEKFPEVLEKVKNN</sequence>
<reference evidence="2" key="1">
    <citation type="submission" date="2012-02" db="EMBL/GenBank/DDBJ databases">
        <title>The complete genome of Halobacteroides halobius DSM 5150.</title>
        <authorList>
            <person name="Lucas S."/>
            <person name="Copeland A."/>
            <person name="Lapidus A."/>
            <person name="Glavina del Rio T."/>
            <person name="Dalin E."/>
            <person name="Tice H."/>
            <person name="Bruce D."/>
            <person name="Goodwin L."/>
            <person name="Pitluck S."/>
            <person name="Peters L."/>
            <person name="Mikhailova N."/>
            <person name="Gu W."/>
            <person name="Kyrpides N."/>
            <person name="Mavromatis K."/>
            <person name="Ivanova N."/>
            <person name="Brettin T."/>
            <person name="Detter J.C."/>
            <person name="Han C."/>
            <person name="Larimer F."/>
            <person name="Land M."/>
            <person name="Hauser L."/>
            <person name="Markowitz V."/>
            <person name="Cheng J.-F."/>
            <person name="Hugenholtz P."/>
            <person name="Woyke T."/>
            <person name="Wu D."/>
            <person name="Tindall B."/>
            <person name="Pomrenke H."/>
            <person name="Brambilla E."/>
            <person name="Klenk H.-P."/>
            <person name="Eisen J.A."/>
        </authorList>
    </citation>
    <scope>NUCLEOTIDE SEQUENCE [LARGE SCALE GENOMIC DNA]</scope>
    <source>
        <strain evidence="2">ATCC 35273 / DSM 5150 / MD-1</strain>
    </source>
</reference>
<accession>L0K8X6</accession>
<dbReference type="Pfam" id="PF09579">
    <property type="entry name" value="Spore_YtfJ"/>
    <property type="match status" value="1"/>
</dbReference>
<dbReference type="AlphaFoldDB" id="L0K8X6"/>
<dbReference type="RefSeq" id="WP_015326514.1">
    <property type="nucleotide sequence ID" value="NC_019978.1"/>
</dbReference>
<name>L0K8X6_HALHC</name>
<evidence type="ECO:0000313" key="2">
    <source>
        <dbReference type="Proteomes" id="UP000010880"/>
    </source>
</evidence>
<dbReference type="InterPro" id="IPR014229">
    <property type="entry name" value="Spore_YtfJ"/>
</dbReference>
<protein>
    <submittedName>
        <fullName evidence="1">Sporulation protein YtfJ (Spore_YtfJ)</fullName>
    </submittedName>
</protein>
<dbReference type="STRING" id="748449.Halha_0818"/>
<dbReference type="OrthoDB" id="9946101at2"/>
<dbReference type="EMBL" id="CP003359">
    <property type="protein sequence ID" value="AGB40789.1"/>
    <property type="molecule type" value="Genomic_DNA"/>
</dbReference>
<proteinExistence type="predicted"/>
<organism evidence="1 2">
    <name type="scientific">Halobacteroides halobius (strain ATCC 35273 / DSM 5150 / MD-1)</name>
    <dbReference type="NCBI Taxonomy" id="748449"/>
    <lineage>
        <taxon>Bacteria</taxon>
        <taxon>Bacillati</taxon>
        <taxon>Bacillota</taxon>
        <taxon>Clostridia</taxon>
        <taxon>Halanaerobiales</taxon>
        <taxon>Halobacteroidaceae</taxon>
        <taxon>Halobacteroides</taxon>
    </lineage>
</organism>
<gene>
    <name evidence="1" type="ordered locus">Halha_0818</name>
</gene>
<dbReference type="KEGG" id="hhl:Halha_0818"/>
<evidence type="ECO:0000313" key="1">
    <source>
        <dbReference type="EMBL" id="AGB40789.1"/>
    </source>
</evidence>
<keyword evidence="2" id="KW-1185">Reference proteome</keyword>
<dbReference type="Proteomes" id="UP000010880">
    <property type="component" value="Chromosome"/>
</dbReference>
<dbReference type="HOGENOM" id="CLU_2368951_0_0_9"/>
<dbReference type="eggNOG" id="COG3874">
    <property type="taxonomic scope" value="Bacteria"/>
</dbReference>